<dbReference type="SUPFAM" id="SSF52799">
    <property type="entry name" value="(Phosphotyrosine protein) phosphatases II"/>
    <property type="match status" value="1"/>
</dbReference>
<reference evidence="7" key="2">
    <citation type="submission" date="2015-01" db="EMBL/GenBank/DDBJ databases">
        <title>Evolutionary Origins and Diversification of the Mycorrhizal Mutualists.</title>
        <authorList>
            <consortium name="DOE Joint Genome Institute"/>
            <consortium name="Mycorrhizal Genomics Consortium"/>
            <person name="Kohler A."/>
            <person name="Kuo A."/>
            <person name="Nagy L.G."/>
            <person name="Floudas D."/>
            <person name="Copeland A."/>
            <person name="Barry K.W."/>
            <person name="Cichocki N."/>
            <person name="Veneault-Fourrey C."/>
            <person name="LaButti K."/>
            <person name="Lindquist E.A."/>
            <person name="Lipzen A."/>
            <person name="Lundell T."/>
            <person name="Morin E."/>
            <person name="Murat C."/>
            <person name="Riley R."/>
            <person name="Ohm R."/>
            <person name="Sun H."/>
            <person name="Tunlid A."/>
            <person name="Henrissat B."/>
            <person name="Grigoriev I.V."/>
            <person name="Hibbett D.S."/>
            <person name="Martin F."/>
        </authorList>
    </citation>
    <scope>NUCLEOTIDE SEQUENCE [LARGE SCALE GENOMIC DNA]</scope>
    <source>
        <strain evidence="7">MAFF 305830</strain>
    </source>
</reference>
<dbReference type="Gene3D" id="3.90.190.10">
    <property type="entry name" value="Protein tyrosine phosphatase superfamily"/>
    <property type="match status" value="2"/>
</dbReference>
<dbReference type="GO" id="GO:0004725">
    <property type="term" value="F:protein tyrosine phosphatase activity"/>
    <property type="evidence" value="ECO:0007669"/>
    <property type="project" value="TreeGrafter"/>
</dbReference>
<dbReference type="GO" id="GO:0043491">
    <property type="term" value="P:phosphatidylinositol 3-kinase/protein kinase B signal transduction"/>
    <property type="evidence" value="ECO:0007669"/>
    <property type="project" value="TreeGrafter"/>
</dbReference>
<dbReference type="HOGENOM" id="CLU_026170_0_0_1"/>
<dbReference type="GO" id="GO:0048870">
    <property type="term" value="P:cell motility"/>
    <property type="evidence" value="ECO:0007669"/>
    <property type="project" value="TreeGrafter"/>
</dbReference>
<evidence type="ECO:0000256" key="3">
    <source>
        <dbReference type="SAM" id="MobiDB-lite"/>
    </source>
</evidence>
<dbReference type="GO" id="GO:0005886">
    <property type="term" value="C:plasma membrane"/>
    <property type="evidence" value="ECO:0007669"/>
    <property type="project" value="TreeGrafter"/>
</dbReference>
<dbReference type="InterPro" id="IPR051281">
    <property type="entry name" value="Dual-spec_lipid-protein_phosph"/>
</dbReference>
<feature type="region of interest" description="Disordered" evidence="3">
    <location>
        <begin position="179"/>
        <end position="229"/>
    </location>
</feature>
<dbReference type="GO" id="GO:0005634">
    <property type="term" value="C:nucleus"/>
    <property type="evidence" value="ECO:0007669"/>
    <property type="project" value="TreeGrafter"/>
</dbReference>
<gene>
    <name evidence="6" type="ORF">M408DRAFT_327440</name>
</gene>
<dbReference type="GO" id="GO:0046856">
    <property type="term" value="P:phosphatidylinositol dephosphorylation"/>
    <property type="evidence" value="ECO:0007669"/>
    <property type="project" value="TreeGrafter"/>
</dbReference>
<evidence type="ECO:0000313" key="7">
    <source>
        <dbReference type="Proteomes" id="UP000054097"/>
    </source>
</evidence>
<feature type="domain" description="Tyrosine specific protein phosphatases" evidence="4">
    <location>
        <begin position="102"/>
        <end position="150"/>
    </location>
</feature>
<dbReference type="GO" id="GO:0051896">
    <property type="term" value="P:regulation of phosphatidylinositol 3-kinase/protein kinase B signal transduction"/>
    <property type="evidence" value="ECO:0007669"/>
    <property type="project" value="TreeGrafter"/>
</dbReference>
<evidence type="ECO:0000256" key="2">
    <source>
        <dbReference type="ARBA" id="ARBA00022801"/>
    </source>
</evidence>
<dbReference type="PROSITE" id="PS50056">
    <property type="entry name" value="TYR_PHOSPHATASE_2"/>
    <property type="match status" value="1"/>
</dbReference>
<dbReference type="PROSITE" id="PS51181">
    <property type="entry name" value="PPASE_TENSIN"/>
    <property type="match status" value="1"/>
</dbReference>
<dbReference type="STRING" id="933852.A0A0C2WYL0"/>
<name>A0A0C2WYL0_SERVB</name>
<evidence type="ECO:0000256" key="1">
    <source>
        <dbReference type="ARBA" id="ARBA00013015"/>
    </source>
</evidence>
<dbReference type="InterPro" id="IPR029021">
    <property type="entry name" value="Prot-tyrosine_phosphatase-like"/>
</dbReference>
<dbReference type="PROSITE" id="PS00383">
    <property type="entry name" value="TYR_PHOSPHATASE_1"/>
    <property type="match status" value="1"/>
</dbReference>
<dbReference type="GO" id="GO:0016314">
    <property type="term" value="F:phosphatidylinositol-3,4,5-trisphosphate 3-phosphatase activity"/>
    <property type="evidence" value="ECO:0007669"/>
    <property type="project" value="UniProtKB-EC"/>
</dbReference>
<dbReference type="InterPro" id="IPR016130">
    <property type="entry name" value="Tyr_Pase_AS"/>
</dbReference>
<dbReference type="PANTHER" id="PTHR12305:SF81">
    <property type="entry name" value="PHOSPHATIDYLINOSITOL 3,4,5-TRISPHOSPHATE 3-PHOSPHATASE AND DUAL-SPECIFICITY PROTEIN PHOSPHATASE PTEN"/>
    <property type="match status" value="1"/>
</dbReference>
<evidence type="ECO:0000313" key="6">
    <source>
        <dbReference type="EMBL" id="KIM31148.1"/>
    </source>
</evidence>
<dbReference type="InterPro" id="IPR000387">
    <property type="entry name" value="Tyr_Pase_dom"/>
</dbReference>
<dbReference type="OrthoDB" id="5632at2759"/>
<organism evidence="6 7">
    <name type="scientific">Serendipita vermifera MAFF 305830</name>
    <dbReference type="NCBI Taxonomy" id="933852"/>
    <lineage>
        <taxon>Eukaryota</taxon>
        <taxon>Fungi</taxon>
        <taxon>Dikarya</taxon>
        <taxon>Basidiomycota</taxon>
        <taxon>Agaricomycotina</taxon>
        <taxon>Agaricomycetes</taxon>
        <taxon>Sebacinales</taxon>
        <taxon>Serendipitaceae</taxon>
        <taxon>Serendipita</taxon>
    </lineage>
</organism>
<accession>A0A0C2WYL0</accession>
<evidence type="ECO:0000259" key="4">
    <source>
        <dbReference type="PROSITE" id="PS50056"/>
    </source>
</evidence>
<keyword evidence="7" id="KW-1185">Reference proteome</keyword>
<reference evidence="6 7" key="1">
    <citation type="submission" date="2014-04" db="EMBL/GenBank/DDBJ databases">
        <authorList>
            <consortium name="DOE Joint Genome Institute"/>
            <person name="Kuo A."/>
            <person name="Zuccaro A."/>
            <person name="Kohler A."/>
            <person name="Nagy L.G."/>
            <person name="Floudas D."/>
            <person name="Copeland A."/>
            <person name="Barry K.W."/>
            <person name="Cichocki N."/>
            <person name="Veneault-Fourrey C."/>
            <person name="LaButti K."/>
            <person name="Lindquist E.A."/>
            <person name="Lipzen A."/>
            <person name="Lundell T."/>
            <person name="Morin E."/>
            <person name="Murat C."/>
            <person name="Sun H."/>
            <person name="Tunlid A."/>
            <person name="Henrissat B."/>
            <person name="Grigoriev I.V."/>
            <person name="Hibbett D.S."/>
            <person name="Martin F."/>
            <person name="Nordberg H.P."/>
            <person name="Cantor M.N."/>
            <person name="Hua S.X."/>
        </authorList>
    </citation>
    <scope>NUCLEOTIDE SEQUENCE [LARGE SCALE GENOMIC DNA]</scope>
    <source>
        <strain evidence="6 7">MAFF 305830</strain>
    </source>
</reference>
<dbReference type="GO" id="GO:0005829">
    <property type="term" value="C:cytosol"/>
    <property type="evidence" value="ECO:0007669"/>
    <property type="project" value="TreeGrafter"/>
</dbReference>
<proteinExistence type="predicted"/>
<keyword evidence="2" id="KW-0378">Hydrolase</keyword>
<dbReference type="EC" id="3.1.3.67" evidence="1"/>
<dbReference type="AlphaFoldDB" id="A0A0C2WYL0"/>
<protein>
    <recommendedName>
        <fullName evidence="1">phosphatidylinositol-3,4,5-trisphosphate 3-phosphatase</fullName>
        <ecNumber evidence="1">3.1.3.67</ecNumber>
    </recommendedName>
</protein>
<dbReference type="PANTHER" id="PTHR12305">
    <property type="entry name" value="PHOSPHATASE WITH HOMOLOGY TO TENSIN"/>
    <property type="match status" value="1"/>
</dbReference>
<dbReference type="GO" id="GO:0042995">
    <property type="term" value="C:cell projection"/>
    <property type="evidence" value="ECO:0007669"/>
    <property type="project" value="TreeGrafter"/>
</dbReference>
<feature type="domain" description="Phosphatase tensin-type" evidence="5">
    <location>
        <begin position="16"/>
        <end position="270"/>
    </location>
</feature>
<sequence>MTNYVRRLVSAGKARFRDESLDVELDLVYLTDRVIIMGFPAAGFEGLYRNQRAEVKRFLDTRHGDKYRVFNFCPTRENSYPASTFEGRVSRYPFPDHHAPPLGLLALATQEMKAWLDRGPEHVIVVHCKAGKGRSGTLACSLLLRMDDAIAPPKLKRSYNLSEWADRRADEMMEEVVVETDAAPSSIGEDSDMQSTDKEGTSKTSKENPSSEKPKHSAKGSADQAASTVDKVLHLHTSRRMKQSTGNKHGVSIPSQRRWLRYWSEFLHDVAPPQLPLYPQSKAASPKARLYSIKIRMHEEGGGAQVAIVRVANALIERAPRSMVGSGKGRGAGDVWVSLARYEDPMVEEIERRVRTNEEVEYEDDGITRKNDMFGTPKWDDKKMVRSFARMGVVQGAQPETSLDPEGSVVTHHLLPLPQSEWVEVGSKTTKDEVVMEDIQMNDGILLPSGREVRIKLYVGQLLMGWLWFVPLFHLQQPPSQKGQRTTVVLKRSDVDFPLGYGALLIDIELTLGWDIETHDEELPLQPERSESGSQKEPTTAAVLTALEGNVGPLQAVQD</sequence>
<feature type="compositionally biased region" description="Basic and acidic residues" evidence="3">
    <location>
        <begin position="195"/>
        <end position="215"/>
    </location>
</feature>
<dbReference type="InterPro" id="IPR029023">
    <property type="entry name" value="Tensin_phosphatase"/>
</dbReference>
<dbReference type="Proteomes" id="UP000054097">
    <property type="component" value="Unassembled WGS sequence"/>
</dbReference>
<dbReference type="EMBL" id="KN824282">
    <property type="protein sequence ID" value="KIM31148.1"/>
    <property type="molecule type" value="Genomic_DNA"/>
</dbReference>
<evidence type="ECO:0000259" key="5">
    <source>
        <dbReference type="PROSITE" id="PS51181"/>
    </source>
</evidence>